<dbReference type="Proteomes" id="UP000310108">
    <property type="component" value="Unassembled WGS sequence"/>
</dbReference>
<dbReference type="GO" id="GO:0006351">
    <property type="term" value="P:DNA-templated transcription"/>
    <property type="evidence" value="ECO:0007669"/>
    <property type="project" value="InterPro"/>
</dbReference>
<dbReference type="GO" id="GO:0000981">
    <property type="term" value="F:DNA-binding transcription factor activity, RNA polymerase II-specific"/>
    <property type="evidence" value="ECO:0007669"/>
    <property type="project" value="InterPro"/>
</dbReference>
<dbReference type="SMART" id="SM00906">
    <property type="entry name" value="Fungal_trans"/>
    <property type="match status" value="1"/>
</dbReference>
<dbReference type="Gene3D" id="4.10.240.10">
    <property type="entry name" value="Zn(2)-C6 fungal-type DNA-binding domain"/>
    <property type="match status" value="1"/>
</dbReference>
<evidence type="ECO:0000256" key="1">
    <source>
        <dbReference type="ARBA" id="ARBA00004123"/>
    </source>
</evidence>
<feature type="compositionally biased region" description="Low complexity" evidence="4">
    <location>
        <begin position="113"/>
        <end position="125"/>
    </location>
</feature>
<dbReference type="AlphaFoldDB" id="A0A4U6XRT8"/>
<dbReference type="STRING" id="1306861.A0A4U6XRT8"/>
<reference evidence="6 7" key="1">
    <citation type="journal article" date="2019" name="PLoS ONE">
        <title>Comparative genome analysis indicates high evolutionary potential of pathogenicity genes in Colletotrichum tanaceti.</title>
        <authorList>
            <person name="Lelwala R.V."/>
            <person name="Korhonen P.K."/>
            <person name="Young N.D."/>
            <person name="Scott J.B."/>
            <person name="Ades P.A."/>
            <person name="Gasser R.B."/>
            <person name="Taylor P.W.J."/>
        </authorList>
    </citation>
    <scope>NUCLEOTIDE SEQUENCE [LARGE SCALE GENOMIC DNA]</scope>
    <source>
        <strain evidence="6">BRIP57314</strain>
    </source>
</reference>
<dbReference type="PANTHER" id="PTHR31001">
    <property type="entry name" value="UNCHARACTERIZED TRANSCRIPTIONAL REGULATORY PROTEIN"/>
    <property type="match status" value="1"/>
</dbReference>
<dbReference type="GO" id="GO:0008270">
    <property type="term" value="F:zinc ion binding"/>
    <property type="evidence" value="ECO:0007669"/>
    <property type="project" value="InterPro"/>
</dbReference>
<feature type="compositionally biased region" description="Gly residues" evidence="4">
    <location>
        <begin position="282"/>
        <end position="320"/>
    </location>
</feature>
<dbReference type="GO" id="GO:0003677">
    <property type="term" value="F:DNA binding"/>
    <property type="evidence" value="ECO:0007669"/>
    <property type="project" value="InterPro"/>
</dbReference>
<dbReference type="GO" id="GO:0005634">
    <property type="term" value="C:nucleus"/>
    <property type="evidence" value="ECO:0007669"/>
    <property type="project" value="UniProtKB-SubCell"/>
</dbReference>
<accession>A0A4U6XRT8</accession>
<comment type="subcellular location">
    <subcellularLocation>
        <location evidence="1">Nucleus</location>
    </subcellularLocation>
</comment>
<dbReference type="Pfam" id="PF04082">
    <property type="entry name" value="Fungal_trans"/>
    <property type="match status" value="1"/>
</dbReference>
<keyword evidence="7" id="KW-1185">Reference proteome</keyword>
<dbReference type="Pfam" id="PF00172">
    <property type="entry name" value="Zn_clus"/>
    <property type="match status" value="1"/>
</dbReference>
<comment type="caution">
    <text evidence="6">The sequence shown here is derived from an EMBL/GenBank/DDBJ whole genome shotgun (WGS) entry which is preliminary data.</text>
</comment>
<name>A0A4U6XRT8_9PEZI</name>
<feature type="region of interest" description="Disordered" evidence="4">
    <location>
        <begin position="278"/>
        <end position="351"/>
    </location>
</feature>
<feature type="compositionally biased region" description="Pro residues" evidence="4">
    <location>
        <begin position="321"/>
        <end position="338"/>
    </location>
</feature>
<dbReference type="EMBL" id="PJEX01000022">
    <property type="protein sequence ID" value="TKW58613.1"/>
    <property type="molecule type" value="Genomic_DNA"/>
</dbReference>
<protein>
    <submittedName>
        <fullName evidence="6">Putative transcriptional regulatory protein</fullName>
    </submittedName>
</protein>
<proteinExistence type="predicted"/>
<sequence>MDSDHYSSAARHAAAAAAVAAGPGGAVYSAQPIGHHAHAAYHHTHSHLQTPAHSPHGQPQYYPMNPLSPSAQGPSMTSPRVLPNSDFIPAGQSPGSATSSVPHARPAPPVGPVSPAASVSGAPSPSTKPIRRRMRMITSCLECRRRKLKCNKSQPCVNCMKFSRDCVYLSPKLDEASQLRLTEIKEKVGSLERQLERDVAKTTSRAAMQQAILADDVEDDFAEERDLEPTDMTALDVTYEEDADGTDDLIDLGVQVGRMRITERIGGLSRPRIAEEISAGISGPGGPGGPSSGGAMGAMGGMMGMMGGRGMGGTGRGGPPRGGPPPPGYPGYAGPPPGMDSMSVISGSSNDSIPDFLRPGESYIPPSSGFFFGHTSEALSLDRRLPQKEAADRLTQQYFQAVHPVARCVHRPSFENEYRNFWDEVYNNIEPRASTQAIMFAAWFSAAVSMDDATVRELFGVTKANLIERMKTDTERALGKANFLRTTRVETMQAFIMYMLPLCRAEVSRAHSVLVGAAVRMAECMGLHRDGETYGLNPLDTHVRRLIWHQLCFLDIRTCEAQGPRPAIRREDYDTKLPLNCEENDLYAAGPSPEPAEHFTSTLPSLIRFECNEMMRIIWLDRRRLESRRTTLTAVLTKIENFRRRMVEKYDHFLDGTVPIQRYAKLVMNLLLYRLHAMILHPYYANAGSPMTHRLNNLLITSGIMIVEISIQLDTNQLFHEWSWYLGAYQQFQIALLLATEIYYRPQNQEAHRIWACLDYVFKTDRTQPPEIKGLQILGEIMGKMQTYQGMRKMRAPTGTSRAAPSRNAVGVRNESAGLQPPPQHYNAQDVQMGFKTEPGMGGGNQQQQQQQQHSPMSGMGSPGMASPNSQMGGPPPGIVFAGVSNGEAIWSMPPVNADSPESISDGASIGGHRPSQPVNMMNSLEGVDWDIINNLFPHDPNTGELNISGFNDPSLGLINGYHWVQR</sequence>
<feature type="compositionally biased region" description="Polar residues" evidence="4">
    <location>
        <begin position="67"/>
        <end position="78"/>
    </location>
</feature>
<keyword evidence="3" id="KW-0539">Nucleus</keyword>
<dbReference type="SMART" id="SM00066">
    <property type="entry name" value="GAL4"/>
    <property type="match status" value="1"/>
</dbReference>
<dbReference type="InterPro" id="IPR007219">
    <property type="entry name" value="XnlR_reg_dom"/>
</dbReference>
<dbReference type="PROSITE" id="PS00463">
    <property type="entry name" value="ZN2_CY6_FUNGAL_1"/>
    <property type="match status" value="1"/>
</dbReference>
<dbReference type="InterPro" id="IPR001138">
    <property type="entry name" value="Zn2Cys6_DnaBD"/>
</dbReference>
<dbReference type="InterPro" id="IPR050613">
    <property type="entry name" value="Sec_Metabolite_Reg"/>
</dbReference>
<evidence type="ECO:0000259" key="5">
    <source>
        <dbReference type="PROSITE" id="PS50048"/>
    </source>
</evidence>
<dbReference type="SUPFAM" id="SSF57701">
    <property type="entry name" value="Zn2/Cys6 DNA-binding domain"/>
    <property type="match status" value="1"/>
</dbReference>
<evidence type="ECO:0000313" key="6">
    <source>
        <dbReference type="EMBL" id="TKW58613.1"/>
    </source>
</evidence>
<dbReference type="CDD" id="cd00067">
    <property type="entry name" value="GAL4"/>
    <property type="match status" value="1"/>
</dbReference>
<feature type="domain" description="Zn(2)-C6 fungal-type" evidence="5">
    <location>
        <begin position="139"/>
        <end position="168"/>
    </location>
</feature>
<dbReference type="PANTHER" id="PTHR31001:SF40">
    <property type="entry name" value="ZN(II)2CYS6 TRANSCRIPTION FACTOR (EUROFUNG)"/>
    <property type="match status" value="1"/>
</dbReference>
<dbReference type="CDD" id="cd12148">
    <property type="entry name" value="fungal_TF_MHR"/>
    <property type="match status" value="1"/>
</dbReference>
<evidence type="ECO:0000256" key="2">
    <source>
        <dbReference type="ARBA" id="ARBA00022723"/>
    </source>
</evidence>
<feature type="region of interest" description="Disordered" evidence="4">
    <location>
        <begin position="42"/>
        <end position="131"/>
    </location>
</feature>
<evidence type="ECO:0000256" key="3">
    <source>
        <dbReference type="ARBA" id="ARBA00023242"/>
    </source>
</evidence>
<evidence type="ECO:0000256" key="4">
    <source>
        <dbReference type="SAM" id="MobiDB-lite"/>
    </source>
</evidence>
<organism evidence="6 7">
    <name type="scientific">Colletotrichum tanaceti</name>
    <dbReference type="NCBI Taxonomy" id="1306861"/>
    <lineage>
        <taxon>Eukaryota</taxon>
        <taxon>Fungi</taxon>
        <taxon>Dikarya</taxon>
        <taxon>Ascomycota</taxon>
        <taxon>Pezizomycotina</taxon>
        <taxon>Sordariomycetes</taxon>
        <taxon>Hypocreomycetidae</taxon>
        <taxon>Glomerellales</taxon>
        <taxon>Glomerellaceae</taxon>
        <taxon>Colletotrichum</taxon>
        <taxon>Colletotrichum destructivum species complex</taxon>
    </lineage>
</organism>
<dbReference type="InterPro" id="IPR036864">
    <property type="entry name" value="Zn2-C6_fun-type_DNA-bd_sf"/>
</dbReference>
<gene>
    <name evidence="6" type="primary">SPAC139.03</name>
    <name evidence="6" type="ORF">CTA1_11464</name>
</gene>
<evidence type="ECO:0000313" key="7">
    <source>
        <dbReference type="Proteomes" id="UP000310108"/>
    </source>
</evidence>
<dbReference type="OrthoDB" id="424974at2759"/>
<dbReference type="PROSITE" id="PS50048">
    <property type="entry name" value="ZN2_CY6_FUNGAL_2"/>
    <property type="match status" value="1"/>
</dbReference>
<keyword evidence="2" id="KW-0479">Metal-binding</keyword>
<feature type="region of interest" description="Disordered" evidence="4">
    <location>
        <begin position="797"/>
        <end position="878"/>
    </location>
</feature>